<organism evidence="3 4">
    <name type="scientific">Molorchus minor</name>
    <dbReference type="NCBI Taxonomy" id="1323400"/>
    <lineage>
        <taxon>Eukaryota</taxon>
        <taxon>Metazoa</taxon>
        <taxon>Ecdysozoa</taxon>
        <taxon>Arthropoda</taxon>
        <taxon>Hexapoda</taxon>
        <taxon>Insecta</taxon>
        <taxon>Pterygota</taxon>
        <taxon>Neoptera</taxon>
        <taxon>Endopterygota</taxon>
        <taxon>Coleoptera</taxon>
        <taxon>Polyphaga</taxon>
        <taxon>Cucujiformia</taxon>
        <taxon>Chrysomeloidea</taxon>
        <taxon>Cerambycidae</taxon>
        <taxon>Lamiinae</taxon>
        <taxon>Monochamini</taxon>
        <taxon>Molorchus</taxon>
    </lineage>
</organism>
<dbReference type="Pfam" id="PF10545">
    <property type="entry name" value="MADF_DNA_bdg"/>
    <property type="match status" value="1"/>
</dbReference>
<dbReference type="PROSITE" id="PS51029">
    <property type="entry name" value="MADF"/>
    <property type="match status" value="1"/>
</dbReference>
<sequence>MKHFGATKYHLVGYVIDVKWDIITMYLFTHFIYFVIECKTRWRSIRDLYHRKRKDEKKGKHSRSQWEYMETLSFLEDFTTEKKSDANADIPSDEEESSSRSNEHFPQNYMNLIALPFSIGSEINNYKRPSDEEPLVGAKKIKCEPTEADPKTEHETVRLLRDIRDATQVIRHPIQMFFDSMANTVMGFPPALAAEAKLKVCQIVTELECRILDEAGMGEAGEPDATF</sequence>
<keyword evidence="4" id="KW-1185">Reference proteome</keyword>
<evidence type="ECO:0000313" key="3">
    <source>
        <dbReference type="EMBL" id="KAJ8981031.1"/>
    </source>
</evidence>
<dbReference type="PANTHER" id="PTHR12243:SF60">
    <property type="entry name" value="SI:CH211-15D5.12-RELATED"/>
    <property type="match status" value="1"/>
</dbReference>
<dbReference type="PANTHER" id="PTHR12243">
    <property type="entry name" value="MADF DOMAIN TRANSCRIPTION FACTOR"/>
    <property type="match status" value="1"/>
</dbReference>
<evidence type="ECO:0000313" key="4">
    <source>
        <dbReference type="Proteomes" id="UP001162164"/>
    </source>
</evidence>
<gene>
    <name evidence="3" type="ORF">NQ317_007853</name>
</gene>
<keyword evidence="1" id="KW-1133">Transmembrane helix</keyword>
<dbReference type="InterPro" id="IPR006578">
    <property type="entry name" value="MADF-dom"/>
</dbReference>
<dbReference type="EMBL" id="JAPWTJ010000209">
    <property type="protein sequence ID" value="KAJ8981031.1"/>
    <property type="molecule type" value="Genomic_DNA"/>
</dbReference>
<dbReference type="Pfam" id="PF02944">
    <property type="entry name" value="BESS"/>
    <property type="match status" value="1"/>
</dbReference>
<keyword evidence="1" id="KW-0812">Transmembrane</keyword>
<feature type="transmembrane region" description="Helical" evidence="1">
    <location>
        <begin position="20"/>
        <end position="36"/>
    </location>
</feature>
<proteinExistence type="predicted"/>
<keyword evidence="1" id="KW-0472">Membrane</keyword>
<evidence type="ECO:0000256" key="1">
    <source>
        <dbReference type="SAM" id="Phobius"/>
    </source>
</evidence>
<dbReference type="InterPro" id="IPR039353">
    <property type="entry name" value="TF_Adf1"/>
</dbReference>
<protein>
    <recommendedName>
        <fullName evidence="2">MADF domain-containing protein</fullName>
    </recommendedName>
</protein>
<evidence type="ECO:0000259" key="2">
    <source>
        <dbReference type="PROSITE" id="PS51029"/>
    </source>
</evidence>
<dbReference type="InterPro" id="IPR004210">
    <property type="entry name" value="BESS_motif"/>
</dbReference>
<accession>A0ABQ9JRY9</accession>
<dbReference type="Proteomes" id="UP001162164">
    <property type="component" value="Unassembled WGS sequence"/>
</dbReference>
<name>A0ABQ9JRY9_9CUCU</name>
<comment type="caution">
    <text evidence="3">The sequence shown here is derived from an EMBL/GenBank/DDBJ whole genome shotgun (WGS) entry which is preliminary data.</text>
</comment>
<reference evidence="3" key="1">
    <citation type="journal article" date="2023" name="Insect Mol. Biol.">
        <title>Genome sequencing provides insights into the evolution of gene families encoding plant cell wall-degrading enzymes in longhorned beetles.</title>
        <authorList>
            <person name="Shin N.R."/>
            <person name="Okamura Y."/>
            <person name="Kirsch R."/>
            <person name="Pauchet Y."/>
        </authorList>
    </citation>
    <scope>NUCLEOTIDE SEQUENCE</scope>
    <source>
        <strain evidence="3">MMC_N1</strain>
    </source>
</reference>
<feature type="domain" description="MADF" evidence="2">
    <location>
        <begin position="1"/>
        <end position="80"/>
    </location>
</feature>